<accession>A0A9D5HK69</accession>
<reference evidence="4" key="2">
    <citation type="journal article" date="2022" name="Hortic Res">
        <title>The genome of Dioscorea zingiberensis sheds light on the biosynthesis, origin and evolution of the medicinally important diosgenin saponins.</title>
        <authorList>
            <person name="Li Y."/>
            <person name="Tan C."/>
            <person name="Li Z."/>
            <person name="Guo J."/>
            <person name="Li S."/>
            <person name="Chen X."/>
            <person name="Wang C."/>
            <person name="Dai X."/>
            <person name="Yang H."/>
            <person name="Song W."/>
            <person name="Hou L."/>
            <person name="Xu J."/>
            <person name="Tong Z."/>
            <person name="Xu A."/>
            <person name="Yuan X."/>
            <person name="Wang W."/>
            <person name="Yang Q."/>
            <person name="Chen L."/>
            <person name="Sun Z."/>
            <person name="Wang K."/>
            <person name="Pan B."/>
            <person name="Chen J."/>
            <person name="Bao Y."/>
            <person name="Liu F."/>
            <person name="Qi X."/>
            <person name="Gang D.R."/>
            <person name="Wen J."/>
            <person name="Li J."/>
        </authorList>
    </citation>
    <scope>NUCLEOTIDE SEQUENCE</scope>
    <source>
        <strain evidence="4">Dzin_1.0</strain>
    </source>
</reference>
<evidence type="ECO:0000313" key="4">
    <source>
        <dbReference type="EMBL" id="KAJ0979413.1"/>
    </source>
</evidence>
<sequence>MNLWHLKVLLLFLLIHATESAFPETYQWINIDCGAESYTLDTKNLINWETDTEYIQTGKNKNVTEMYTNITMQMKTLRYFPENTSPNCYSFLTDGIEKYIVRASFYYGNYDGLMKPPTFNVSVNGFKWMTVVTNSSQDEEPIVIEGIFSPGADQMQVCLESPQDGDVPFISSLEVVQLPFNTYYRLIELRTAFLLQQRATFGREEDVVYTGNFTGDRFNRIWKAKGFPNHTNMSTSLQYSYYYVDNQPPYAVLENAIEAPSLLDPIILSFNLSQTNQSLCAMLYFLEINNSRKVNDSREFQINIGGQKNTTTVNLQLGEPVLVTLYPEWVVGPVNITMSAVQGSTLPPMINAMEVYTVMEMYSVPSPTSEASRALLSFTFLVLCYFYALL</sequence>
<evidence type="ECO:0000259" key="3">
    <source>
        <dbReference type="Pfam" id="PF12819"/>
    </source>
</evidence>
<keyword evidence="2" id="KW-0732">Signal</keyword>
<dbReference type="Pfam" id="PF12819">
    <property type="entry name" value="Malectin_like"/>
    <property type="match status" value="1"/>
</dbReference>
<dbReference type="PANTHER" id="PTHR45631">
    <property type="entry name" value="OS07G0107800 PROTEIN-RELATED"/>
    <property type="match status" value="1"/>
</dbReference>
<dbReference type="Gene3D" id="2.60.120.430">
    <property type="entry name" value="Galactose-binding lectin"/>
    <property type="match status" value="1"/>
</dbReference>
<dbReference type="EMBL" id="JAGGNH010000003">
    <property type="protein sequence ID" value="KAJ0979413.1"/>
    <property type="molecule type" value="Genomic_DNA"/>
</dbReference>
<feature type="domain" description="Malectin-like" evidence="3">
    <location>
        <begin position="31"/>
        <end position="358"/>
    </location>
</feature>
<dbReference type="GO" id="GO:0016020">
    <property type="term" value="C:membrane"/>
    <property type="evidence" value="ECO:0007669"/>
    <property type="project" value="UniProtKB-SubCell"/>
</dbReference>
<comment type="subcellular location">
    <subcellularLocation>
        <location evidence="1">Membrane</location>
        <topology evidence="1">Single-pass membrane protein</topology>
    </subcellularLocation>
</comment>
<comment type="caution">
    <text evidence="4">The sequence shown here is derived from an EMBL/GenBank/DDBJ whole genome shotgun (WGS) entry which is preliminary data.</text>
</comment>
<dbReference type="Proteomes" id="UP001085076">
    <property type="component" value="Miscellaneous, Linkage group lg03"/>
</dbReference>
<dbReference type="AlphaFoldDB" id="A0A9D5HK69"/>
<proteinExistence type="predicted"/>
<protein>
    <recommendedName>
        <fullName evidence="3">Malectin-like domain-containing protein</fullName>
    </recommendedName>
</protein>
<gene>
    <name evidence="4" type="ORF">J5N97_014887</name>
</gene>
<evidence type="ECO:0000256" key="1">
    <source>
        <dbReference type="ARBA" id="ARBA00004167"/>
    </source>
</evidence>
<evidence type="ECO:0000313" key="5">
    <source>
        <dbReference type="Proteomes" id="UP001085076"/>
    </source>
</evidence>
<dbReference type="PANTHER" id="PTHR45631:SF44">
    <property type="entry name" value="CARBOHYDRATE-BINDING PROTEIN OF THE ER PROTEIN"/>
    <property type="match status" value="1"/>
</dbReference>
<dbReference type="OrthoDB" id="785492at2759"/>
<evidence type="ECO:0000256" key="2">
    <source>
        <dbReference type="SAM" id="SignalP"/>
    </source>
</evidence>
<reference evidence="4" key="1">
    <citation type="submission" date="2021-03" db="EMBL/GenBank/DDBJ databases">
        <authorList>
            <person name="Li Z."/>
            <person name="Yang C."/>
        </authorList>
    </citation>
    <scope>NUCLEOTIDE SEQUENCE</scope>
    <source>
        <strain evidence="4">Dzin_1.0</strain>
        <tissue evidence="4">Leaf</tissue>
    </source>
</reference>
<feature type="chain" id="PRO_5038833386" description="Malectin-like domain-containing protein" evidence="2">
    <location>
        <begin position="21"/>
        <end position="390"/>
    </location>
</feature>
<organism evidence="4 5">
    <name type="scientific">Dioscorea zingiberensis</name>
    <dbReference type="NCBI Taxonomy" id="325984"/>
    <lineage>
        <taxon>Eukaryota</taxon>
        <taxon>Viridiplantae</taxon>
        <taxon>Streptophyta</taxon>
        <taxon>Embryophyta</taxon>
        <taxon>Tracheophyta</taxon>
        <taxon>Spermatophyta</taxon>
        <taxon>Magnoliopsida</taxon>
        <taxon>Liliopsida</taxon>
        <taxon>Dioscoreales</taxon>
        <taxon>Dioscoreaceae</taxon>
        <taxon>Dioscorea</taxon>
    </lineage>
</organism>
<keyword evidence="5" id="KW-1185">Reference proteome</keyword>
<dbReference type="InterPro" id="IPR024788">
    <property type="entry name" value="Malectin-like_Carb-bd_dom"/>
</dbReference>
<feature type="signal peptide" evidence="2">
    <location>
        <begin position="1"/>
        <end position="20"/>
    </location>
</feature>
<name>A0A9D5HK69_9LILI</name>